<keyword evidence="3" id="KW-0804">Transcription</keyword>
<dbReference type="Pfam" id="PF01381">
    <property type="entry name" value="HTH_3"/>
    <property type="match status" value="1"/>
</dbReference>
<gene>
    <name evidence="5" type="ORF">A8L45_16680</name>
</gene>
<dbReference type="InterPro" id="IPR036286">
    <property type="entry name" value="LexA/Signal_pep-like_sf"/>
</dbReference>
<protein>
    <recommendedName>
        <fullName evidence="4">HTH cro/C1-type domain-containing protein</fullName>
    </recommendedName>
</protein>
<dbReference type="GO" id="GO:0003677">
    <property type="term" value="F:DNA binding"/>
    <property type="evidence" value="ECO:0007669"/>
    <property type="project" value="UniProtKB-KW"/>
</dbReference>
<dbReference type="Gene3D" id="2.10.109.10">
    <property type="entry name" value="Umud Fragment, subunit A"/>
    <property type="match status" value="1"/>
</dbReference>
<dbReference type="PANTHER" id="PTHR40661:SF3">
    <property type="entry name" value="FELS-1 PROPHAGE TRANSCRIPTIONAL REGULATOR"/>
    <property type="match status" value="1"/>
</dbReference>
<dbReference type="CDD" id="cd00093">
    <property type="entry name" value="HTH_XRE"/>
    <property type="match status" value="2"/>
</dbReference>
<comment type="caution">
    <text evidence="5">The sequence shown here is derived from an EMBL/GenBank/DDBJ whole genome shotgun (WGS) entry which is preliminary data.</text>
</comment>
<dbReference type="CDD" id="cd06529">
    <property type="entry name" value="S24_LexA-like"/>
    <property type="match status" value="1"/>
</dbReference>
<organism evidence="5 6">
    <name type="scientific">Veronia pacifica</name>
    <dbReference type="NCBI Taxonomy" id="1080227"/>
    <lineage>
        <taxon>Bacteria</taxon>
        <taxon>Pseudomonadati</taxon>
        <taxon>Pseudomonadota</taxon>
        <taxon>Gammaproteobacteria</taxon>
        <taxon>Vibrionales</taxon>
        <taxon>Vibrionaceae</taxon>
        <taxon>Veronia</taxon>
    </lineage>
</organism>
<proteinExistence type="predicted"/>
<evidence type="ECO:0000313" key="6">
    <source>
        <dbReference type="Proteomes" id="UP000094936"/>
    </source>
</evidence>
<dbReference type="InterPro" id="IPR015927">
    <property type="entry name" value="Peptidase_S24_S26A/B/C"/>
</dbReference>
<dbReference type="InterPro" id="IPR001387">
    <property type="entry name" value="Cro/C1-type_HTH"/>
</dbReference>
<dbReference type="SUPFAM" id="SSF51306">
    <property type="entry name" value="LexA/Signal peptidase"/>
    <property type="match status" value="1"/>
</dbReference>
<accession>A0A1C3EE82</accession>
<dbReference type="STRING" id="1080227.A8L45_16680"/>
<sequence>MDIKEERIAFSTRLNAILDTRGFAPKQRGRQTKLAEKFNLTQKGVRRWLEGESIPRIDSLRTLSEEFDVNIEWLHYGNGPISALHKEVGGRVKQARDAKGWTEAELASHLQNRTGDTEVIKVAGVRAIESGRRMEFAPDLAVYADVLEVSLSWLETGLNLVVDASAEEIESDEGAMVSVPKLSALASMGQGIPIELEHDRLISTVSISKQWINEHLPKVSSIDNLAMITGYGDSMEGTFNHGDMLFVDTGVDEFIMDAVYVLDLNGQLYIKRLQMRPDGVLLMISDNPKYRPYEINPEEKTTLRVLGRVVGCWSFRGM</sequence>
<dbReference type="AlphaFoldDB" id="A0A1C3EE82"/>
<keyword evidence="6" id="KW-1185">Reference proteome</keyword>
<feature type="domain" description="HTH cro/C1-type" evidence="4">
    <location>
        <begin position="31"/>
        <end position="74"/>
    </location>
</feature>
<dbReference type="OrthoDB" id="9791537at2"/>
<reference evidence="5 6" key="1">
    <citation type="submission" date="2016-05" db="EMBL/GenBank/DDBJ databases">
        <title>Genomic Taxonomy of the Vibrionaceae.</title>
        <authorList>
            <person name="Gomez-Gil B."/>
            <person name="Enciso-Ibarra J."/>
        </authorList>
    </citation>
    <scope>NUCLEOTIDE SEQUENCE [LARGE SCALE GENOMIC DNA]</scope>
    <source>
        <strain evidence="5 6">CAIM 1920</strain>
    </source>
</reference>
<evidence type="ECO:0000259" key="4">
    <source>
        <dbReference type="PROSITE" id="PS50943"/>
    </source>
</evidence>
<dbReference type="RefSeq" id="WP_068904343.1">
    <property type="nucleotide sequence ID" value="NZ_JBHUIF010000028.1"/>
</dbReference>
<dbReference type="SMART" id="SM00530">
    <property type="entry name" value="HTH_XRE"/>
    <property type="match status" value="2"/>
</dbReference>
<dbReference type="InterPro" id="IPR010982">
    <property type="entry name" value="Lambda_DNA-bd_dom_sf"/>
</dbReference>
<dbReference type="SUPFAM" id="SSF47413">
    <property type="entry name" value="lambda repressor-like DNA-binding domains"/>
    <property type="match status" value="2"/>
</dbReference>
<evidence type="ECO:0000256" key="1">
    <source>
        <dbReference type="ARBA" id="ARBA00023015"/>
    </source>
</evidence>
<name>A0A1C3EE82_9GAMM</name>
<evidence type="ECO:0000256" key="3">
    <source>
        <dbReference type="ARBA" id="ARBA00023163"/>
    </source>
</evidence>
<keyword evidence="1" id="KW-0805">Transcription regulation</keyword>
<dbReference type="Pfam" id="PF00717">
    <property type="entry name" value="Peptidase_S24"/>
    <property type="match status" value="1"/>
</dbReference>
<keyword evidence="2" id="KW-0238">DNA-binding</keyword>
<evidence type="ECO:0000313" key="5">
    <source>
        <dbReference type="EMBL" id="ODA31533.1"/>
    </source>
</evidence>
<dbReference type="Proteomes" id="UP000094936">
    <property type="component" value="Unassembled WGS sequence"/>
</dbReference>
<dbReference type="PANTHER" id="PTHR40661">
    <property type="match status" value="1"/>
</dbReference>
<dbReference type="PROSITE" id="PS50943">
    <property type="entry name" value="HTH_CROC1"/>
    <property type="match status" value="1"/>
</dbReference>
<evidence type="ECO:0000256" key="2">
    <source>
        <dbReference type="ARBA" id="ARBA00023125"/>
    </source>
</evidence>
<dbReference type="EMBL" id="LYBM01000034">
    <property type="protein sequence ID" value="ODA31533.1"/>
    <property type="molecule type" value="Genomic_DNA"/>
</dbReference>
<dbReference type="InterPro" id="IPR039418">
    <property type="entry name" value="LexA-like"/>
</dbReference>
<dbReference type="Gene3D" id="1.10.260.40">
    <property type="entry name" value="lambda repressor-like DNA-binding domains"/>
    <property type="match status" value="2"/>
</dbReference>